<evidence type="ECO:0000256" key="2">
    <source>
        <dbReference type="ARBA" id="ARBA00009592"/>
    </source>
</evidence>
<evidence type="ECO:0000256" key="3">
    <source>
        <dbReference type="ARBA" id="ARBA00022475"/>
    </source>
</evidence>
<dbReference type="FunFam" id="3.80.10.10:FF:001347">
    <property type="entry name" value="LRR receptor-like serine/threonine-protein kinase GSO2"/>
    <property type="match status" value="1"/>
</dbReference>
<dbReference type="Proteomes" id="UP000298416">
    <property type="component" value="Unassembled WGS sequence"/>
</dbReference>
<dbReference type="SUPFAM" id="SSF52058">
    <property type="entry name" value="L domain-like"/>
    <property type="match status" value="2"/>
</dbReference>
<dbReference type="InterPro" id="IPR046956">
    <property type="entry name" value="RLP23-like"/>
</dbReference>
<keyword evidence="9 12" id="KW-0472">Membrane</keyword>
<evidence type="ECO:0000256" key="4">
    <source>
        <dbReference type="ARBA" id="ARBA00022614"/>
    </source>
</evidence>
<dbReference type="PRINTS" id="PR00019">
    <property type="entry name" value="LEURICHRPT"/>
</dbReference>
<dbReference type="PROSITE" id="PS51450">
    <property type="entry name" value="LRR"/>
    <property type="match status" value="4"/>
</dbReference>
<accession>A0A8X8X3N6</accession>
<dbReference type="InterPro" id="IPR001611">
    <property type="entry name" value="Leu-rich_rpt"/>
</dbReference>
<dbReference type="InterPro" id="IPR003591">
    <property type="entry name" value="Leu-rich_rpt_typical-subtyp"/>
</dbReference>
<reference evidence="16" key="2">
    <citation type="submission" date="2020-08" db="EMBL/GenBank/DDBJ databases">
        <title>Plant Genome Project.</title>
        <authorList>
            <person name="Zhang R.-G."/>
        </authorList>
    </citation>
    <scope>NUCLEOTIDE SEQUENCE</scope>
    <source>
        <strain evidence="16">Huo1</strain>
        <tissue evidence="16">Leaf</tissue>
    </source>
</reference>
<comment type="similarity">
    <text evidence="2">Belongs to the RLP family.</text>
</comment>
<dbReference type="InterPro" id="IPR032675">
    <property type="entry name" value="LRR_dom_sf"/>
</dbReference>
<evidence type="ECO:0000256" key="7">
    <source>
        <dbReference type="ARBA" id="ARBA00022737"/>
    </source>
</evidence>
<comment type="caution">
    <text evidence="16">The sequence shown here is derived from an EMBL/GenBank/DDBJ whole genome shotgun (WGS) entry which is preliminary data.</text>
</comment>
<dbReference type="Pfam" id="PF08263">
    <property type="entry name" value="LRRNT_2"/>
    <property type="match status" value="1"/>
</dbReference>
<sequence length="916" mass="102045">MISDKRIAIQFLLVVLVCVFVSGDAKVRCIESEREALLSFKNGVFDYYGYLSSLRSIECCKWYGVWCSNTTGHVIALQLNIRLQGEVGSSLLELHHLYYLDLSWNYFGGNPIPDFIGSMKQLQQLFLKGCNLSGIVPSQLKNLTNLQSLDLSQNNFEGPVPGFFGSMKQLQQLFLRGSKFTGIVPPQLGNLTNLRVLDLSYNSLKIKNLDWLSSLSLLSTLDLSQIDLSHTNWLPQILSLRFLYELRLDLCNISTIKVEPTVNSSFTSLSLLKLSDNQLTPSSFPWLSNISTTLVGIDLSRNALGGPIPDAFIERLVLVETLGLASNKFEGQIPKSLFNLSRLITLDLYENDLRGNTDELFGNTSGKGILESLQILDLGHNKLNGPVPDLRAFSALTEVYFGGNNLTGFIPLSIGQLSELRVLDLSKNLLEGIVSESHLIKLNKLKKLDLSFNSLILHFGPDWSPAFQLDAIFLAKCNVGPSFPKWIQTQRSFSNLDLSRANITDEIPAWLWSVSPSLTNLYLSDNQITGIIPNLSSTFITSIDLGNNRLSGPIPLFSAYVELVQLSGNMFSGSISSICSVFYGWFWNFDLSNNQLAGEIPDCWEQLPNLFSLSLANNRLWGEIPSSLGHLHDLTALQLRGNSLSGEFPSTLRSCHKLNLVDVAENELTGDIPTWFGEMNQMTFLNLGTNKLHGSIPDEICNYTFIRILDLSRNNLSGKIPDCFNNFTSMAQNSTPADLVRLGYVNSFSYNPPLPNMNLKRKYNSRYGEMEMLECLDLSKNQLFGKIPSSLAQLKYLDVLDLSNNNLSGEIPTSTQLQSFNASAYAENDGLCGAPLALCPKDMKPSTTILKKDSSLSFMQEVGISMAIGFIFGFWGVLGTFILKKSWRIAFFNLFDAIGDWFYVRIAVFASKLRRS</sequence>
<proteinExistence type="inferred from homology"/>
<evidence type="ECO:0000259" key="14">
    <source>
        <dbReference type="Pfam" id="PF08263"/>
    </source>
</evidence>
<evidence type="ECO:0000313" key="16">
    <source>
        <dbReference type="EMBL" id="KAG6405504.1"/>
    </source>
</evidence>
<evidence type="ECO:0000256" key="5">
    <source>
        <dbReference type="ARBA" id="ARBA00022692"/>
    </source>
</evidence>
<name>A0A8X8X3N6_SALSN</name>
<dbReference type="InterPro" id="IPR055414">
    <property type="entry name" value="LRR_R13L4/SHOC2-like"/>
</dbReference>
<dbReference type="FunFam" id="3.80.10.10:FF:000299">
    <property type="entry name" value="Piriformospora indica-insensitive protein 2"/>
    <property type="match status" value="1"/>
</dbReference>
<evidence type="ECO:0000256" key="6">
    <source>
        <dbReference type="ARBA" id="ARBA00022729"/>
    </source>
</evidence>
<organism evidence="16">
    <name type="scientific">Salvia splendens</name>
    <name type="common">Scarlet sage</name>
    <dbReference type="NCBI Taxonomy" id="180675"/>
    <lineage>
        <taxon>Eukaryota</taxon>
        <taxon>Viridiplantae</taxon>
        <taxon>Streptophyta</taxon>
        <taxon>Embryophyta</taxon>
        <taxon>Tracheophyta</taxon>
        <taxon>Spermatophyta</taxon>
        <taxon>Magnoliopsida</taxon>
        <taxon>eudicotyledons</taxon>
        <taxon>Gunneridae</taxon>
        <taxon>Pentapetalae</taxon>
        <taxon>asterids</taxon>
        <taxon>lamiids</taxon>
        <taxon>Lamiales</taxon>
        <taxon>Lamiaceae</taxon>
        <taxon>Nepetoideae</taxon>
        <taxon>Mentheae</taxon>
        <taxon>Salviinae</taxon>
        <taxon>Salvia</taxon>
        <taxon>Salvia subgen. Calosphace</taxon>
        <taxon>core Calosphace</taxon>
    </lineage>
</organism>
<dbReference type="SMART" id="SM00365">
    <property type="entry name" value="LRR_SD22"/>
    <property type="match status" value="6"/>
</dbReference>
<feature type="domain" description="Leucine-rich repeat-containing N-terminal plant-type" evidence="14">
    <location>
        <begin position="31"/>
        <end position="68"/>
    </location>
</feature>
<reference evidence="16" key="1">
    <citation type="submission" date="2018-01" db="EMBL/GenBank/DDBJ databases">
        <authorList>
            <person name="Mao J.F."/>
        </authorList>
    </citation>
    <scope>NUCLEOTIDE SEQUENCE</scope>
    <source>
        <strain evidence="16">Huo1</strain>
        <tissue evidence="16">Leaf</tissue>
    </source>
</reference>
<dbReference type="GO" id="GO:0005886">
    <property type="term" value="C:plasma membrane"/>
    <property type="evidence" value="ECO:0007669"/>
    <property type="project" value="UniProtKB-SubCell"/>
</dbReference>
<evidence type="ECO:0000256" key="10">
    <source>
        <dbReference type="ARBA" id="ARBA00023170"/>
    </source>
</evidence>
<gene>
    <name evidence="16" type="ORF">SASPL_133094</name>
</gene>
<protein>
    <recommendedName>
        <fullName evidence="18">LRR receptor-like serine/threonine-protein kinase FLS2</fullName>
    </recommendedName>
</protein>
<keyword evidence="5 12" id="KW-0812">Transmembrane</keyword>
<evidence type="ECO:0000256" key="9">
    <source>
        <dbReference type="ARBA" id="ARBA00023136"/>
    </source>
</evidence>
<dbReference type="Gene3D" id="3.80.10.10">
    <property type="entry name" value="Ribonuclease Inhibitor"/>
    <property type="match status" value="5"/>
</dbReference>
<evidence type="ECO:0000313" key="17">
    <source>
        <dbReference type="Proteomes" id="UP000298416"/>
    </source>
</evidence>
<keyword evidence="4" id="KW-0433">Leucine-rich repeat</keyword>
<dbReference type="EMBL" id="PNBA02000012">
    <property type="protein sequence ID" value="KAG6405504.1"/>
    <property type="molecule type" value="Genomic_DNA"/>
</dbReference>
<evidence type="ECO:0000256" key="11">
    <source>
        <dbReference type="ARBA" id="ARBA00023180"/>
    </source>
</evidence>
<comment type="subcellular location">
    <subcellularLocation>
        <location evidence="1">Cell membrane</location>
        <topology evidence="1">Single-pass type I membrane protein</topology>
    </subcellularLocation>
</comment>
<feature type="transmembrane region" description="Helical" evidence="12">
    <location>
        <begin position="862"/>
        <end position="883"/>
    </location>
</feature>
<dbReference type="PANTHER" id="PTHR48063:SF101">
    <property type="entry name" value="LRR RECEPTOR-LIKE SERINE_THREONINE-PROTEIN KINASE FLS2"/>
    <property type="match status" value="1"/>
</dbReference>
<dbReference type="InterPro" id="IPR013210">
    <property type="entry name" value="LRR_N_plant-typ"/>
</dbReference>
<dbReference type="AlphaFoldDB" id="A0A8X8X3N6"/>
<keyword evidence="17" id="KW-1185">Reference proteome</keyword>
<dbReference type="Pfam" id="PF23598">
    <property type="entry name" value="LRR_14"/>
    <property type="match status" value="1"/>
</dbReference>
<evidence type="ECO:0000256" key="1">
    <source>
        <dbReference type="ARBA" id="ARBA00004251"/>
    </source>
</evidence>
<dbReference type="FunFam" id="3.80.10.10:FF:000095">
    <property type="entry name" value="LRR receptor-like serine/threonine-protein kinase GSO1"/>
    <property type="match status" value="1"/>
</dbReference>
<evidence type="ECO:0000256" key="8">
    <source>
        <dbReference type="ARBA" id="ARBA00022989"/>
    </source>
</evidence>
<feature type="domain" description="Disease resistance R13L4/SHOC-2-like LRR" evidence="15">
    <location>
        <begin position="89"/>
        <end position="280"/>
    </location>
</feature>
<feature type="signal peptide" evidence="13">
    <location>
        <begin position="1"/>
        <end position="25"/>
    </location>
</feature>
<keyword evidence="3" id="KW-1003">Cell membrane</keyword>
<evidence type="ECO:0000256" key="12">
    <source>
        <dbReference type="SAM" id="Phobius"/>
    </source>
</evidence>
<dbReference type="PANTHER" id="PTHR48063">
    <property type="entry name" value="LRR RECEPTOR-LIKE KINASE"/>
    <property type="match status" value="1"/>
</dbReference>
<evidence type="ECO:0000256" key="13">
    <source>
        <dbReference type="SAM" id="SignalP"/>
    </source>
</evidence>
<dbReference type="GO" id="GO:0006952">
    <property type="term" value="P:defense response"/>
    <property type="evidence" value="ECO:0007669"/>
    <property type="project" value="UniProtKB-ARBA"/>
</dbReference>
<evidence type="ECO:0008006" key="18">
    <source>
        <dbReference type="Google" id="ProtNLM"/>
    </source>
</evidence>
<keyword evidence="10" id="KW-0675">Receptor</keyword>
<keyword evidence="7" id="KW-0677">Repeat</keyword>
<dbReference type="Pfam" id="PF13855">
    <property type="entry name" value="LRR_8"/>
    <property type="match status" value="1"/>
</dbReference>
<feature type="chain" id="PRO_5036451660" description="LRR receptor-like serine/threonine-protein kinase FLS2" evidence="13">
    <location>
        <begin position="26"/>
        <end position="916"/>
    </location>
</feature>
<keyword evidence="11" id="KW-0325">Glycoprotein</keyword>
<keyword evidence="8 12" id="KW-1133">Transmembrane helix</keyword>
<evidence type="ECO:0000259" key="15">
    <source>
        <dbReference type="Pfam" id="PF23598"/>
    </source>
</evidence>
<dbReference type="Pfam" id="PF00560">
    <property type="entry name" value="LRR_1"/>
    <property type="match status" value="5"/>
</dbReference>
<dbReference type="GO" id="GO:0051707">
    <property type="term" value="P:response to other organism"/>
    <property type="evidence" value="ECO:0007669"/>
    <property type="project" value="UniProtKB-ARBA"/>
</dbReference>
<dbReference type="SMART" id="SM00369">
    <property type="entry name" value="LRR_TYP"/>
    <property type="match status" value="10"/>
</dbReference>
<dbReference type="SUPFAM" id="SSF52047">
    <property type="entry name" value="RNI-like"/>
    <property type="match status" value="1"/>
</dbReference>
<keyword evidence="6 13" id="KW-0732">Signal</keyword>